<evidence type="ECO:0000256" key="1">
    <source>
        <dbReference type="SAM" id="MobiDB-lite"/>
    </source>
</evidence>
<dbReference type="RefSeq" id="XP_004361532.1">
    <property type="nucleotide sequence ID" value="XM_004361475.1"/>
</dbReference>
<keyword evidence="5" id="KW-1185">Reference proteome</keyword>
<keyword evidence="2" id="KW-0472">Membrane</keyword>
<evidence type="ECO:0000313" key="5">
    <source>
        <dbReference type="Proteomes" id="UP000007797"/>
    </source>
</evidence>
<gene>
    <name evidence="4" type="ORF">DFA_05815</name>
</gene>
<proteinExistence type="predicted"/>
<name>F4PMT7_CACFS</name>
<reference evidence="5" key="1">
    <citation type="journal article" date="2011" name="Genome Res.">
        <title>Phylogeny-wide analysis of social amoeba genomes highlights ancient origins for complex intercellular communication.</title>
        <authorList>
            <person name="Heidel A.J."/>
            <person name="Lawal H.M."/>
            <person name="Felder M."/>
            <person name="Schilde C."/>
            <person name="Helps N.R."/>
            <person name="Tunggal B."/>
            <person name="Rivero F."/>
            <person name="John U."/>
            <person name="Schleicher M."/>
            <person name="Eichinger L."/>
            <person name="Platzer M."/>
            <person name="Noegel A.A."/>
            <person name="Schaap P."/>
            <person name="Gloeckner G."/>
        </authorList>
    </citation>
    <scope>NUCLEOTIDE SEQUENCE [LARGE SCALE GENOMIC DNA]</scope>
    <source>
        <strain evidence="5">SH3</strain>
    </source>
</reference>
<evidence type="ECO:0000256" key="2">
    <source>
        <dbReference type="SAM" id="Phobius"/>
    </source>
</evidence>
<feature type="signal peptide" evidence="3">
    <location>
        <begin position="1"/>
        <end position="18"/>
    </location>
</feature>
<feature type="region of interest" description="Disordered" evidence="1">
    <location>
        <begin position="308"/>
        <end position="327"/>
    </location>
</feature>
<dbReference type="AlphaFoldDB" id="F4PMT7"/>
<sequence>MKIILITLLFCVVGLCIASNQPQCLNKCDPSKGAWSPQYTSCLTKSNQVCNSNSTMNDTFDITKMPVYSDCVYGIALPKEYIIKIAYKESTPFLVLPCNFSSYVRCKPTPTPTPKPTTNSTTNNTNTTTTTTTEPVCTDYFAVPLHEKQVKDKETNCYFDAKYPWMTNCDVANGFHCHHASFKCIRTVPQQTNQFVDCTGNVNVCQAEYQRCECKNNTSMLPLYGRSKCVANSPIRNAQNMSLCMEATDKFFACSVANKTTGTLNATTDTTCPEARCPQEYCNMMTTCSDPCHQNVYDSGMVIWPSGKPSGKPSGGGSRWNPNRNNDHHSNKMSSKVFYAIIFSVVGAVCIFIVVTALLVRRCLIKRLNQRFKLPQNGNKIKQTKEYRVKIK</sequence>
<feature type="region of interest" description="Disordered" evidence="1">
    <location>
        <begin position="109"/>
        <end position="130"/>
    </location>
</feature>
<keyword evidence="3" id="KW-0732">Signal</keyword>
<feature type="chain" id="PRO_5003313246" evidence="3">
    <location>
        <begin position="19"/>
        <end position="392"/>
    </location>
</feature>
<evidence type="ECO:0000313" key="4">
    <source>
        <dbReference type="EMBL" id="EGG23681.1"/>
    </source>
</evidence>
<keyword evidence="2" id="KW-0812">Transmembrane</keyword>
<dbReference type="Proteomes" id="UP000007797">
    <property type="component" value="Unassembled WGS sequence"/>
</dbReference>
<feature type="transmembrane region" description="Helical" evidence="2">
    <location>
        <begin position="337"/>
        <end position="360"/>
    </location>
</feature>
<dbReference type="EMBL" id="GL883008">
    <property type="protein sequence ID" value="EGG23681.1"/>
    <property type="molecule type" value="Genomic_DNA"/>
</dbReference>
<dbReference type="KEGG" id="dfa:DFA_05815"/>
<evidence type="ECO:0000256" key="3">
    <source>
        <dbReference type="SAM" id="SignalP"/>
    </source>
</evidence>
<keyword evidence="2" id="KW-1133">Transmembrane helix</keyword>
<feature type="compositionally biased region" description="Low complexity" evidence="1">
    <location>
        <begin position="116"/>
        <end position="130"/>
    </location>
</feature>
<protein>
    <submittedName>
        <fullName evidence="4">Uncharacterized protein</fullName>
    </submittedName>
</protein>
<organism evidence="4 5">
    <name type="scientific">Cavenderia fasciculata</name>
    <name type="common">Slime mold</name>
    <name type="synonym">Dictyostelium fasciculatum</name>
    <dbReference type="NCBI Taxonomy" id="261658"/>
    <lineage>
        <taxon>Eukaryota</taxon>
        <taxon>Amoebozoa</taxon>
        <taxon>Evosea</taxon>
        <taxon>Eumycetozoa</taxon>
        <taxon>Dictyostelia</taxon>
        <taxon>Acytosteliales</taxon>
        <taxon>Cavenderiaceae</taxon>
        <taxon>Cavenderia</taxon>
    </lineage>
</organism>
<accession>F4PMT7</accession>
<dbReference type="GeneID" id="14874908"/>